<dbReference type="NCBIfam" id="TIGR00028">
    <property type="entry name" value="Mtu_PIN_fam"/>
    <property type="match status" value="1"/>
</dbReference>
<keyword evidence="4 6" id="KW-0378">Hydrolase</keyword>
<protein>
    <recommendedName>
        <fullName evidence="6">Ribonuclease VapC</fullName>
        <shortName evidence="6">RNase VapC</shortName>
        <ecNumber evidence="6">3.1.-.-</ecNumber>
    </recommendedName>
    <alternativeName>
        <fullName evidence="6">Toxin VapC</fullName>
    </alternativeName>
</protein>
<dbReference type="SUPFAM" id="SSF88723">
    <property type="entry name" value="PIN domain-like"/>
    <property type="match status" value="1"/>
</dbReference>
<sequence length="138" mass="15165">MLIPDVNVLVAALRSDHEHHDVARSWLQSAVAGVEPVGVTESVLAAVVRVVTNPRIFRTPTPAVQILGELERLRAVTQVVRPGRSWWSVFRELCVQSSARGPLVSDAAHAATAIEAGATWVTFDRHFARFPGLRWQTP</sequence>
<evidence type="ECO:0000256" key="4">
    <source>
        <dbReference type="ARBA" id="ARBA00022801"/>
    </source>
</evidence>
<evidence type="ECO:0000313" key="8">
    <source>
        <dbReference type="EMBL" id="SDV00224.1"/>
    </source>
</evidence>
<dbReference type="GO" id="GO:0045926">
    <property type="term" value="P:negative regulation of growth"/>
    <property type="evidence" value="ECO:0007669"/>
    <property type="project" value="UniProtKB-ARBA"/>
</dbReference>
<comment type="function">
    <text evidence="6">Toxic component of a toxin-antitoxin (TA) system. An RNase.</text>
</comment>
<dbReference type="InterPro" id="IPR002716">
    <property type="entry name" value="PIN_dom"/>
</dbReference>
<dbReference type="HAMAP" id="MF_00265">
    <property type="entry name" value="VapC_Nob1"/>
    <property type="match status" value="1"/>
</dbReference>
<comment type="similarity">
    <text evidence="6">Belongs to the PINc/VapC protein family.</text>
</comment>
<gene>
    <name evidence="6" type="primary">vapC</name>
    <name evidence="8" type="ORF">SAMN04488544_3282</name>
</gene>
<reference evidence="9" key="1">
    <citation type="submission" date="2016-10" db="EMBL/GenBank/DDBJ databases">
        <authorList>
            <person name="Varghese N."/>
            <person name="Submissions S."/>
        </authorList>
    </citation>
    <scope>NUCLEOTIDE SEQUENCE [LARGE SCALE GENOMIC DNA]</scope>
    <source>
        <strain evidence="9">DSM 21743</strain>
    </source>
</reference>
<dbReference type="Proteomes" id="UP000198825">
    <property type="component" value="Chromosome I"/>
</dbReference>
<evidence type="ECO:0000256" key="1">
    <source>
        <dbReference type="ARBA" id="ARBA00022649"/>
    </source>
</evidence>
<feature type="domain" description="PIN" evidence="7">
    <location>
        <begin position="3"/>
        <end position="131"/>
    </location>
</feature>
<dbReference type="GO" id="GO:0016788">
    <property type="term" value="F:hydrolase activity, acting on ester bonds"/>
    <property type="evidence" value="ECO:0007669"/>
    <property type="project" value="InterPro"/>
</dbReference>
<dbReference type="InterPro" id="IPR006226">
    <property type="entry name" value="Mtu_PIN"/>
</dbReference>
<dbReference type="Pfam" id="PF01850">
    <property type="entry name" value="PIN"/>
    <property type="match status" value="1"/>
</dbReference>
<dbReference type="InterPro" id="IPR029060">
    <property type="entry name" value="PIN-like_dom_sf"/>
</dbReference>
<evidence type="ECO:0000259" key="7">
    <source>
        <dbReference type="Pfam" id="PF01850"/>
    </source>
</evidence>
<keyword evidence="1 6" id="KW-1277">Toxin-antitoxin system</keyword>
<keyword evidence="2 6" id="KW-0540">Nuclease</keyword>
<evidence type="ECO:0000256" key="5">
    <source>
        <dbReference type="ARBA" id="ARBA00022842"/>
    </source>
</evidence>
<dbReference type="GO" id="GO:0000287">
    <property type="term" value="F:magnesium ion binding"/>
    <property type="evidence" value="ECO:0007669"/>
    <property type="project" value="UniProtKB-UniRule"/>
</dbReference>
<comment type="cofactor">
    <cofactor evidence="6">
        <name>Mg(2+)</name>
        <dbReference type="ChEBI" id="CHEBI:18420"/>
    </cofactor>
</comment>
<keyword evidence="9" id="KW-1185">Reference proteome</keyword>
<keyword evidence="3 6" id="KW-0479">Metal-binding</keyword>
<dbReference type="InterPro" id="IPR022907">
    <property type="entry name" value="VapC_family"/>
</dbReference>
<dbReference type="EMBL" id="LT629799">
    <property type="protein sequence ID" value="SDV00224.1"/>
    <property type="molecule type" value="Genomic_DNA"/>
</dbReference>
<dbReference type="STRING" id="546874.SAMN04488544_3282"/>
<keyword evidence="5 6" id="KW-0460">Magnesium</keyword>
<keyword evidence="6" id="KW-0800">Toxin</keyword>
<proteinExistence type="inferred from homology"/>
<evidence type="ECO:0000256" key="3">
    <source>
        <dbReference type="ARBA" id="ARBA00022723"/>
    </source>
</evidence>
<accession>A0A1H2N4K1</accession>
<dbReference type="GO" id="GO:0090729">
    <property type="term" value="F:toxin activity"/>
    <property type="evidence" value="ECO:0007669"/>
    <property type="project" value="UniProtKB-KW"/>
</dbReference>
<dbReference type="OrthoDB" id="556169at2"/>
<dbReference type="GO" id="GO:0004540">
    <property type="term" value="F:RNA nuclease activity"/>
    <property type="evidence" value="ECO:0007669"/>
    <property type="project" value="InterPro"/>
</dbReference>
<feature type="binding site" evidence="6">
    <location>
        <position position="106"/>
    </location>
    <ligand>
        <name>Mg(2+)</name>
        <dbReference type="ChEBI" id="CHEBI:18420"/>
    </ligand>
</feature>
<feature type="binding site" evidence="6">
    <location>
        <position position="5"/>
    </location>
    <ligand>
        <name>Mg(2+)</name>
        <dbReference type="ChEBI" id="CHEBI:18420"/>
    </ligand>
</feature>
<dbReference type="EC" id="3.1.-.-" evidence="6"/>
<name>A0A1H2N4K1_9ACTN</name>
<evidence type="ECO:0000256" key="2">
    <source>
        <dbReference type="ARBA" id="ARBA00022722"/>
    </source>
</evidence>
<evidence type="ECO:0000256" key="6">
    <source>
        <dbReference type="HAMAP-Rule" id="MF_00265"/>
    </source>
</evidence>
<dbReference type="Gene3D" id="3.40.50.1010">
    <property type="entry name" value="5'-nuclease"/>
    <property type="match status" value="1"/>
</dbReference>
<organism evidence="8 9">
    <name type="scientific">Microlunatus sagamiharensis</name>
    <dbReference type="NCBI Taxonomy" id="546874"/>
    <lineage>
        <taxon>Bacteria</taxon>
        <taxon>Bacillati</taxon>
        <taxon>Actinomycetota</taxon>
        <taxon>Actinomycetes</taxon>
        <taxon>Propionibacteriales</taxon>
        <taxon>Propionibacteriaceae</taxon>
        <taxon>Microlunatus</taxon>
    </lineage>
</organism>
<dbReference type="AlphaFoldDB" id="A0A1H2N4K1"/>
<evidence type="ECO:0000313" key="9">
    <source>
        <dbReference type="Proteomes" id="UP000198825"/>
    </source>
</evidence>